<accession>A0ACB6SFK7</accession>
<organism evidence="1 2">
    <name type="scientific">Macroventuria anomochaeta</name>
    <dbReference type="NCBI Taxonomy" id="301207"/>
    <lineage>
        <taxon>Eukaryota</taxon>
        <taxon>Fungi</taxon>
        <taxon>Dikarya</taxon>
        <taxon>Ascomycota</taxon>
        <taxon>Pezizomycotina</taxon>
        <taxon>Dothideomycetes</taxon>
        <taxon>Pleosporomycetidae</taxon>
        <taxon>Pleosporales</taxon>
        <taxon>Pleosporineae</taxon>
        <taxon>Didymellaceae</taxon>
        <taxon>Macroventuria</taxon>
    </lineage>
</organism>
<protein>
    <submittedName>
        <fullName evidence="1">Uncharacterized protein</fullName>
    </submittedName>
</protein>
<dbReference type="Proteomes" id="UP000799754">
    <property type="component" value="Unassembled WGS sequence"/>
</dbReference>
<comment type="caution">
    <text evidence="1">The sequence shown here is derived from an EMBL/GenBank/DDBJ whole genome shotgun (WGS) entry which is preliminary data.</text>
</comment>
<sequence>ASTGSATLLKVLLGSGKVDVNCLDHHGWTSLLRASRTGDSEVVRVLPESGKVNVNMKDESWGTAL</sequence>
<evidence type="ECO:0000313" key="2">
    <source>
        <dbReference type="Proteomes" id="UP000799754"/>
    </source>
</evidence>
<feature type="non-terminal residue" evidence="1">
    <location>
        <position position="1"/>
    </location>
</feature>
<evidence type="ECO:0000313" key="1">
    <source>
        <dbReference type="EMBL" id="KAF2632395.1"/>
    </source>
</evidence>
<proteinExistence type="predicted"/>
<reference evidence="1" key="1">
    <citation type="journal article" date="2020" name="Stud. Mycol.">
        <title>101 Dothideomycetes genomes: a test case for predicting lifestyles and emergence of pathogens.</title>
        <authorList>
            <person name="Haridas S."/>
            <person name="Albert R."/>
            <person name="Binder M."/>
            <person name="Bloem J."/>
            <person name="Labutti K."/>
            <person name="Salamov A."/>
            <person name="Andreopoulos B."/>
            <person name="Baker S."/>
            <person name="Barry K."/>
            <person name="Bills G."/>
            <person name="Bluhm B."/>
            <person name="Cannon C."/>
            <person name="Castanera R."/>
            <person name="Culley D."/>
            <person name="Daum C."/>
            <person name="Ezra D."/>
            <person name="Gonzalez J."/>
            <person name="Henrissat B."/>
            <person name="Kuo A."/>
            <person name="Liang C."/>
            <person name="Lipzen A."/>
            <person name="Lutzoni F."/>
            <person name="Magnuson J."/>
            <person name="Mondo S."/>
            <person name="Nolan M."/>
            <person name="Ohm R."/>
            <person name="Pangilinan J."/>
            <person name="Park H.-J."/>
            <person name="Ramirez L."/>
            <person name="Alfaro M."/>
            <person name="Sun H."/>
            <person name="Tritt A."/>
            <person name="Yoshinaga Y."/>
            <person name="Zwiers L.-H."/>
            <person name="Turgeon B."/>
            <person name="Goodwin S."/>
            <person name="Spatafora J."/>
            <person name="Crous P."/>
            <person name="Grigoriev I."/>
        </authorList>
    </citation>
    <scope>NUCLEOTIDE SEQUENCE</scope>
    <source>
        <strain evidence="1">CBS 525.71</strain>
    </source>
</reference>
<keyword evidence="2" id="KW-1185">Reference proteome</keyword>
<name>A0ACB6SFK7_9PLEO</name>
<gene>
    <name evidence="1" type="ORF">BU25DRAFT_331412</name>
</gene>
<dbReference type="EMBL" id="MU006703">
    <property type="protein sequence ID" value="KAF2632395.1"/>
    <property type="molecule type" value="Genomic_DNA"/>
</dbReference>